<feature type="region of interest" description="Disordered" evidence="2">
    <location>
        <begin position="1"/>
        <end position="22"/>
    </location>
</feature>
<dbReference type="OMA" id="MCDLIDL"/>
<feature type="region of interest" description="Disordered" evidence="2">
    <location>
        <begin position="890"/>
        <end position="958"/>
    </location>
</feature>
<protein>
    <submittedName>
        <fullName evidence="3">Uncharacterized protein</fullName>
    </submittedName>
</protein>
<feature type="compositionally biased region" description="Basic and acidic residues" evidence="2">
    <location>
        <begin position="592"/>
        <end position="617"/>
    </location>
</feature>
<feature type="compositionally biased region" description="Polar residues" evidence="2">
    <location>
        <begin position="630"/>
        <end position="649"/>
    </location>
</feature>
<dbReference type="EMBL" id="GL437382">
    <property type="protein sequence ID" value="EFN70537.1"/>
    <property type="molecule type" value="Genomic_DNA"/>
</dbReference>
<dbReference type="AlphaFoldDB" id="E2A7R9"/>
<accession>E2A7R9</accession>
<feature type="compositionally biased region" description="Polar residues" evidence="2">
    <location>
        <begin position="935"/>
        <end position="955"/>
    </location>
</feature>
<dbReference type="Proteomes" id="UP000000311">
    <property type="component" value="Unassembled WGS sequence"/>
</dbReference>
<gene>
    <name evidence="3" type="ORF">EAG_01245</name>
</gene>
<organism evidence="4">
    <name type="scientific">Camponotus floridanus</name>
    <name type="common">Florida carpenter ant</name>
    <dbReference type="NCBI Taxonomy" id="104421"/>
    <lineage>
        <taxon>Eukaryota</taxon>
        <taxon>Metazoa</taxon>
        <taxon>Ecdysozoa</taxon>
        <taxon>Arthropoda</taxon>
        <taxon>Hexapoda</taxon>
        <taxon>Insecta</taxon>
        <taxon>Pterygota</taxon>
        <taxon>Neoptera</taxon>
        <taxon>Endopterygota</taxon>
        <taxon>Hymenoptera</taxon>
        <taxon>Apocrita</taxon>
        <taxon>Aculeata</taxon>
        <taxon>Formicoidea</taxon>
        <taxon>Formicidae</taxon>
        <taxon>Formicinae</taxon>
        <taxon>Camponotus</taxon>
    </lineage>
</organism>
<sequence length="1091" mass="122241">MCDLIDLNSPDAKRSLGPSKLASPLIPVPKNVESSDETNLLVITEKQSESEGNNPFDRVLHETVEYVSKKGDPFEMMLQRALKSKKQRNTDLRTQSVTFADDFTPKSKKRHFKMINKTLDGSFFEDKLNMYNGNEKVEIKKEIDSLDVRNTDVCDNVTVKLLCCKDNDENICVSKQNAKIVVTSAESLESSILNQSAMNDALLETVSKSKKDNDELFLEKDILLKEFALPNDNIKSRSLSQGAGRSPTILSCLNRRSHSVTDNKKISQYDYSNIPSVLEKGFLESKYNEQSIFSTLSNVSSITKLSSVSSSVFSIDTMNHAFLDNNSLKESQEKINTTENTMEMKSKQYDLSDLADKLDKLKCTMNAINSTLSKIEDKSNIMKEKNEQITDDKLIDVEVFLPENSSKEYNKSSNSTASLDSVFTDTNKVKKSIIDEAKMLSKTFEELALRTDSESSVDDLISNNTLWMSELLPAFEDDLIVDNLIELPTSSEENSRIIKNTDKEQSLSNDNVDENSLKQIESQFTDCVKQTVVTSLLTDLRKLIKAENNPEVDKLLDNLENALGSNCKNNTELLVTCLNISNELQSPQKISSDIEKSKVTNTDKSEEESEKISFKEESCNTETLSDGNCKLENTSQTTTISSDNLSVKPSSYKDNDENNLNITNSIKEADINHGKDNQPDEKLAVELLMNLGKLLSGQVEDATTMQLLKCIGKALNVASNNYKIENETQLDNNKMHNIQQITPIKASKSDHDTHSSTLSTKVKHRRSYEKNPKLLEKTARRSISAIQLSPKNMQIRKYRSASEFESRKKRFSSDPGLVGNFANQKNMIPEACNMENAEIQPAIEKKEKSIAISDVKNKLKKRTNIINKRGPMKAVHPVDNMQKGALLGKQTISSQTITPPKSDKTTPSGKIISSTPNSLDNKYNMAKKSARSKPMASSTPDGQNSKASSAQLTSANKKRNFSCDISPVTAYINTSGSDERKDISPKRSKLPTPKKCTTPKMDAFGIPKFLTPPKHNSSFNVNYQRSPQRLNRSLIERRRYSPVYQKKSAEKAQQSPLKENRITAKVKPFNLISKLKQHSTSSCIDKENNYT</sequence>
<reference evidence="3 4" key="1">
    <citation type="journal article" date="2010" name="Science">
        <title>Genomic comparison of the ants Camponotus floridanus and Harpegnathos saltator.</title>
        <authorList>
            <person name="Bonasio R."/>
            <person name="Zhang G."/>
            <person name="Ye C."/>
            <person name="Mutti N.S."/>
            <person name="Fang X."/>
            <person name="Qin N."/>
            <person name="Donahue G."/>
            <person name="Yang P."/>
            <person name="Li Q."/>
            <person name="Li C."/>
            <person name="Zhang P."/>
            <person name="Huang Z."/>
            <person name="Berger S.L."/>
            <person name="Reinberg D."/>
            <person name="Wang J."/>
            <person name="Liebig J."/>
        </authorList>
    </citation>
    <scope>NUCLEOTIDE SEQUENCE [LARGE SCALE GENOMIC DNA]</scope>
    <source>
        <strain evidence="4">C129</strain>
    </source>
</reference>
<proteinExistence type="predicted"/>
<feature type="region of interest" description="Disordered" evidence="2">
    <location>
        <begin position="630"/>
        <end position="658"/>
    </location>
</feature>
<dbReference type="OrthoDB" id="6747212at2759"/>
<feature type="compositionally biased region" description="Polar residues" evidence="2">
    <location>
        <begin position="890"/>
        <end position="921"/>
    </location>
</feature>
<dbReference type="KEGG" id="cfo:105249347"/>
<feature type="region of interest" description="Disordered" evidence="2">
    <location>
        <begin position="975"/>
        <end position="998"/>
    </location>
</feature>
<keyword evidence="1" id="KW-0175">Coiled coil</keyword>
<evidence type="ECO:0000313" key="3">
    <source>
        <dbReference type="EMBL" id="EFN70537.1"/>
    </source>
</evidence>
<feature type="region of interest" description="Disordered" evidence="2">
    <location>
        <begin position="745"/>
        <end position="776"/>
    </location>
</feature>
<feature type="coiled-coil region" evidence="1">
    <location>
        <begin position="328"/>
        <end position="392"/>
    </location>
</feature>
<keyword evidence="4" id="KW-1185">Reference proteome</keyword>
<feature type="region of interest" description="Disordered" evidence="2">
    <location>
        <begin position="589"/>
        <end position="617"/>
    </location>
</feature>
<evidence type="ECO:0000256" key="2">
    <source>
        <dbReference type="SAM" id="MobiDB-lite"/>
    </source>
</evidence>
<dbReference type="InParanoid" id="E2A7R9"/>
<name>E2A7R9_CAMFO</name>
<evidence type="ECO:0000256" key="1">
    <source>
        <dbReference type="SAM" id="Coils"/>
    </source>
</evidence>
<evidence type="ECO:0000313" key="4">
    <source>
        <dbReference type="Proteomes" id="UP000000311"/>
    </source>
</evidence>